<dbReference type="PROSITE" id="PS50042">
    <property type="entry name" value="CNMP_BINDING_3"/>
    <property type="match status" value="1"/>
</dbReference>
<dbReference type="InterPro" id="IPR036388">
    <property type="entry name" value="WH-like_DNA-bd_sf"/>
</dbReference>
<gene>
    <name evidence="6" type="ORF">NA8A_22331</name>
</gene>
<feature type="domain" description="HTH crp-type" evidence="5">
    <location>
        <begin position="151"/>
        <end position="229"/>
    </location>
</feature>
<evidence type="ECO:0000256" key="2">
    <source>
        <dbReference type="ARBA" id="ARBA00023125"/>
    </source>
</evidence>
<evidence type="ECO:0000313" key="6">
    <source>
        <dbReference type="EMBL" id="EKF40153.1"/>
    </source>
</evidence>
<evidence type="ECO:0000256" key="1">
    <source>
        <dbReference type="ARBA" id="ARBA00023015"/>
    </source>
</evidence>
<dbReference type="InterPro" id="IPR014710">
    <property type="entry name" value="RmlC-like_jellyroll"/>
</dbReference>
<dbReference type="eggNOG" id="COG0664">
    <property type="taxonomic scope" value="Bacteria"/>
</dbReference>
<dbReference type="InterPro" id="IPR036390">
    <property type="entry name" value="WH_DNA-bd_sf"/>
</dbReference>
<evidence type="ECO:0000259" key="5">
    <source>
        <dbReference type="PROSITE" id="PS51063"/>
    </source>
</evidence>
<dbReference type="InterPro" id="IPR000595">
    <property type="entry name" value="cNMP-bd_dom"/>
</dbReference>
<dbReference type="RefSeq" id="WP_009452696.1">
    <property type="nucleotide sequence ID" value="NZ_AMSI01000023.1"/>
</dbReference>
<dbReference type="GO" id="GO:0005829">
    <property type="term" value="C:cytosol"/>
    <property type="evidence" value="ECO:0007669"/>
    <property type="project" value="TreeGrafter"/>
</dbReference>
<dbReference type="Pfam" id="PF00027">
    <property type="entry name" value="cNMP_binding"/>
    <property type="match status" value="1"/>
</dbReference>
<dbReference type="InterPro" id="IPR050397">
    <property type="entry name" value="Env_Response_Regulators"/>
</dbReference>
<feature type="domain" description="Cyclic nucleotide-binding" evidence="4">
    <location>
        <begin position="20"/>
        <end position="137"/>
    </location>
</feature>
<protein>
    <submittedName>
        <fullName evidence="6">Crp/FNR family transcriptional regulator</fullName>
    </submittedName>
</protein>
<dbReference type="GO" id="GO:0003677">
    <property type="term" value="F:DNA binding"/>
    <property type="evidence" value="ECO:0007669"/>
    <property type="project" value="UniProtKB-KW"/>
</dbReference>
<dbReference type="PANTHER" id="PTHR24567">
    <property type="entry name" value="CRP FAMILY TRANSCRIPTIONAL REGULATORY PROTEIN"/>
    <property type="match status" value="1"/>
</dbReference>
<keyword evidence="7" id="KW-1185">Reference proteome</keyword>
<dbReference type="SUPFAM" id="SSF51206">
    <property type="entry name" value="cAMP-binding domain-like"/>
    <property type="match status" value="1"/>
</dbReference>
<dbReference type="STRING" id="721133.SAMN05216176_117102"/>
<dbReference type="Proteomes" id="UP000007374">
    <property type="component" value="Unassembled WGS sequence"/>
</dbReference>
<dbReference type="Gene3D" id="1.10.10.10">
    <property type="entry name" value="Winged helix-like DNA-binding domain superfamily/Winged helix DNA-binding domain"/>
    <property type="match status" value="1"/>
</dbReference>
<dbReference type="EMBL" id="AMSI01000023">
    <property type="protein sequence ID" value="EKF40153.1"/>
    <property type="molecule type" value="Genomic_DNA"/>
</dbReference>
<dbReference type="SUPFAM" id="SSF46785">
    <property type="entry name" value="Winged helix' DNA-binding domain"/>
    <property type="match status" value="1"/>
</dbReference>
<accession>K2MY66</accession>
<dbReference type="CDD" id="cd00038">
    <property type="entry name" value="CAP_ED"/>
    <property type="match status" value="1"/>
</dbReference>
<keyword evidence="3" id="KW-0804">Transcription</keyword>
<dbReference type="OrthoDB" id="667966at2"/>
<dbReference type="PANTHER" id="PTHR24567:SF75">
    <property type="entry name" value="FUMARATE AND NITRATE REDUCTION REGULATORY PROTEIN"/>
    <property type="match status" value="1"/>
</dbReference>
<dbReference type="GO" id="GO:0003700">
    <property type="term" value="F:DNA-binding transcription factor activity"/>
    <property type="evidence" value="ECO:0007669"/>
    <property type="project" value="TreeGrafter"/>
</dbReference>
<keyword evidence="1" id="KW-0805">Transcription regulation</keyword>
<comment type="caution">
    <text evidence="6">The sequence shown here is derived from an EMBL/GenBank/DDBJ whole genome shotgun (WGS) entry which is preliminary data.</text>
</comment>
<evidence type="ECO:0000256" key="3">
    <source>
        <dbReference type="ARBA" id="ARBA00023163"/>
    </source>
</evidence>
<proteinExistence type="predicted"/>
<dbReference type="SMART" id="SM00419">
    <property type="entry name" value="HTH_CRP"/>
    <property type="match status" value="1"/>
</dbReference>
<dbReference type="PROSITE" id="PS51063">
    <property type="entry name" value="HTH_CRP_2"/>
    <property type="match status" value="1"/>
</dbReference>
<dbReference type="PRINTS" id="PR00034">
    <property type="entry name" value="HTHCRP"/>
</dbReference>
<evidence type="ECO:0000313" key="7">
    <source>
        <dbReference type="Proteomes" id="UP000007374"/>
    </source>
</evidence>
<name>K2MY66_9HYPH</name>
<evidence type="ECO:0000259" key="4">
    <source>
        <dbReference type="PROSITE" id="PS50042"/>
    </source>
</evidence>
<dbReference type="PATRIC" id="fig|1231190.3.peg.4609"/>
<dbReference type="Gene3D" id="2.60.120.10">
    <property type="entry name" value="Jelly Rolls"/>
    <property type="match status" value="1"/>
</dbReference>
<reference evidence="6 7" key="1">
    <citation type="journal article" date="2012" name="J. Bacteriol.">
        <title>Genome Sequence of Nitratireductor indicus Type Strain C115.</title>
        <authorList>
            <person name="Lai Q."/>
            <person name="Li G."/>
            <person name="Yu Z."/>
            <person name="Shao Z."/>
        </authorList>
    </citation>
    <scope>NUCLEOTIDE SEQUENCE [LARGE SCALE GENOMIC DNA]</scope>
    <source>
        <strain evidence="6 7">C115</strain>
    </source>
</reference>
<sequence>MDAVSSVTPLTNCLSAQCSFCSNLSEPARAELARISRVRNFGAGETILAEAETFEIVGQVLSGVLRMQKTLFDGRQQIVGLLMPGDLFGHVFAHTSHVAIEAATEAVLCCYHRQSFEALFAQFPEIEHRMLSAVTEELDAAQDWMLLLATQTVTQRVATFFLYLRRKTLPPDMPHLIGPPVIEVPICRRDLAAYLGTTVESVSRSIQQMARERLIRILDPHRFELIDIEGLALLSHTEEEVCDMEVPRSIRAG</sequence>
<keyword evidence="2" id="KW-0238">DNA-binding</keyword>
<dbReference type="InterPro" id="IPR018490">
    <property type="entry name" value="cNMP-bd_dom_sf"/>
</dbReference>
<dbReference type="Pfam" id="PF13545">
    <property type="entry name" value="HTH_Crp_2"/>
    <property type="match status" value="1"/>
</dbReference>
<organism evidence="6 7">
    <name type="scientific">Nitratireductor indicus C115</name>
    <dbReference type="NCBI Taxonomy" id="1231190"/>
    <lineage>
        <taxon>Bacteria</taxon>
        <taxon>Pseudomonadati</taxon>
        <taxon>Pseudomonadota</taxon>
        <taxon>Alphaproteobacteria</taxon>
        <taxon>Hyphomicrobiales</taxon>
        <taxon>Phyllobacteriaceae</taxon>
        <taxon>Nitratireductor</taxon>
    </lineage>
</organism>
<dbReference type="AlphaFoldDB" id="K2MY66"/>
<dbReference type="SMART" id="SM00100">
    <property type="entry name" value="cNMP"/>
    <property type="match status" value="1"/>
</dbReference>
<dbReference type="InterPro" id="IPR012318">
    <property type="entry name" value="HTH_CRP"/>
</dbReference>